<feature type="domain" description="RNA polymerase sigma factor 70 region 4 type 2" evidence="6">
    <location>
        <begin position="112"/>
        <end position="163"/>
    </location>
</feature>
<dbReference type="PANTHER" id="PTHR43133">
    <property type="entry name" value="RNA POLYMERASE ECF-TYPE SIGMA FACTO"/>
    <property type="match status" value="1"/>
</dbReference>
<dbReference type="InterPro" id="IPR014300">
    <property type="entry name" value="RNA_pol_sigma-V"/>
</dbReference>
<dbReference type="InterPro" id="IPR007627">
    <property type="entry name" value="RNA_pol_sigma70_r2"/>
</dbReference>
<dbReference type="NCBIfam" id="TIGR02954">
    <property type="entry name" value="Sig70_famx3"/>
    <property type="match status" value="1"/>
</dbReference>
<dbReference type="RefSeq" id="WP_244747272.1">
    <property type="nucleotide sequence ID" value="NZ_CP095071.1"/>
</dbReference>
<evidence type="ECO:0000313" key="8">
    <source>
        <dbReference type="Proteomes" id="UP000831537"/>
    </source>
</evidence>
<dbReference type="Gene3D" id="1.10.10.10">
    <property type="entry name" value="Winged helix-like DNA-binding domain superfamily/Winged helix DNA-binding domain"/>
    <property type="match status" value="1"/>
</dbReference>
<keyword evidence="2" id="KW-0805">Transcription regulation</keyword>
<keyword evidence="3" id="KW-0731">Sigma factor</keyword>
<dbReference type="NCBIfam" id="TIGR02937">
    <property type="entry name" value="sigma70-ECF"/>
    <property type="match status" value="1"/>
</dbReference>
<evidence type="ECO:0000256" key="1">
    <source>
        <dbReference type="ARBA" id="ARBA00010641"/>
    </source>
</evidence>
<evidence type="ECO:0000259" key="5">
    <source>
        <dbReference type="Pfam" id="PF04542"/>
    </source>
</evidence>
<dbReference type="InterPro" id="IPR013325">
    <property type="entry name" value="RNA_pol_sigma_r2"/>
</dbReference>
<dbReference type="InterPro" id="IPR036388">
    <property type="entry name" value="WH-like_DNA-bd_sf"/>
</dbReference>
<dbReference type="SUPFAM" id="SSF88659">
    <property type="entry name" value="Sigma3 and sigma4 domains of RNA polymerase sigma factors"/>
    <property type="match status" value="1"/>
</dbReference>
<dbReference type="InterPro" id="IPR013249">
    <property type="entry name" value="RNA_pol_sigma70_r4_t2"/>
</dbReference>
<reference evidence="7 8" key="1">
    <citation type="submission" date="2022-04" db="EMBL/GenBank/DDBJ databases">
        <title>Gracilibacillus sp. isolated from saltern.</title>
        <authorList>
            <person name="Won M."/>
            <person name="Lee C.-M."/>
            <person name="Woen H.-Y."/>
            <person name="Kwon S.-W."/>
        </authorList>
    </citation>
    <scope>NUCLEOTIDE SEQUENCE [LARGE SCALE GENOMIC DNA]</scope>
    <source>
        <strain evidence="7 8">SSPM10-3</strain>
    </source>
</reference>
<feature type="domain" description="RNA polymerase sigma-70 region 2" evidence="5">
    <location>
        <begin position="21"/>
        <end position="88"/>
    </location>
</feature>
<evidence type="ECO:0000256" key="2">
    <source>
        <dbReference type="ARBA" id="ARBA00023015"/>
    </source>
</evidence>
<dbReference type="InterPro" id="IPR013324">
    <property type="entry name" value="RNA_pol_sigma_r3/r4-like"/>
</dbReference>
<comment type="similarity">
    <text evidence="1">Belongs to the sigma-70 factor family. ECF subfamily.</text>
</comment>
<gene>
    <name evidence="7" type="ORF">MUN87_08450</name>
</gene>
<dbReference type="Gene3D" id="1.10.1740.10">
    <property type="match status" value="1"/>
</dbReference>
<dbReference type="EMBL" id="CP095071">
    <property type="protein sequence ID" value="UOQ86898.1"/>
    <property type="molecule type" value="Genomic_DNA"/>
</dbReference>
<evidence type="ECO:0000259" key="6">
    <source>
        <dbReference type="Pfam" id="PF08281"/>
    </source>
</evidence>
<proteinExistence type="inferred from homology"/>
<evidence type="ECO:0000256" key="4">
    <source>
        <dbReference type="ARBA" id="ARBA00023163"/>
    </source>
</evidence>
<organism evidence="7 8">
    <name type="scientific">Gracilibacillus salinarum</name>
    <dbReference type="NCBI Taxonomy" id="2932255"/>
    <lineage>
        <taxon>Bacteria</taxon>
        <taxon>Bacillati</taxon>
        <taxon>Bacillota</taxon>
        <taxon>Bacilli</taxon>
        <taxon>Bacillales</taxon>
        <taxon>Bacillaceae</taxon>
        <taxon>Gracilibacillus</taxon>
    </lineage>
</organism>
<protein>
    <submittedName>
        <fullName evidence="7">Sigma-70 family RNA polymerase sigma factor</fullName>
    </submittedName>
</protein>
<dbReference type="Proteomes" id="UP000831537">
    <property type="component" value="Chromosome"/>
</dbReference>
<dbReference type="PANTHER" id="PTHR43133:SF51">
    <property type="entry name" value="RNA POLYMERASE SIGMA FACTOR"/>
    <property type="match status" value="1"/>
</dbReference>
<accession>A0ABY4GRY1</accession>
<dbReference type="InterPro" id="IPR014284">
    <property type="entry name" value="RNA_pol_sigma-70_dom"/>
</dbReference>
<dbReference type="Pfam" id="PF08281">
    <property type="entry name" value="Sigma70_r4_2"/>
    <property type="match status" value="1"/>
</dbReference>
<keyword evidence="8" id="KW-1185">Reference proteome</keyword>
<dbReference type="SUPFAM" id="SSF88946">
    <property type="entry name" value="Sigma2 domain of RNA polymerase sigma factors"/>
    <property type="match status" value="1"/>
</dbReference>
<name>A0ABY4GRY1_9BACI</name>
<keyword evidence="4" id="KW-0804">Transcription</keyword>
<evidence type="ECO:0000256" key="3">
    <source>
        <dbReference type="ARBA" id="ARBA00023082"/>
    </source>
</evidence>
<dbReference type="Pfam" id="PF04542">
    <property type="entry name" value="Sigma70_r2"/>
    <property type="match status" value="1"/>
</dbReference>
<dbReference type="CDD" id="cd06171">
    <property type="entry name" value="Sigma70_r4"/>
    <property type="match status" value="1"/>
</dbReference>
<evidence type="ECO:0000313" key="7">
    <source>
        <dbReference type="EMBL" id="UOQ86898.1"/>
    </source>
</evidence>
<dbReference type="InterPro" id="IPR039425">
    <property type="entry name" value="RNA_pol_sigma-70-like"/>
</dbReference>
<sequence>MKDLSIIKKAISGNEEAFETLVKKESEKLYKTAFLYVRNKEDALDVLQETIYKAFISIDQVKQPQFFYTWLTKILIRTAYDVINKRKKVVFDEELIRNISDDSYVDAEEKMDMLNAISALSKHYQTVIILFYYHGFTIDEIAETMGKPANTIKTYLRRAKMELKKSIGGMNYHGQRAFT</sequence>